<dbReference type="EMBL" id="QKZS01000013">
    <property type="protein sequence ID" value="PZX49991.1"/>
    <property type="molecule type" value="Genomic_DNA"/>
</dbReference>
<dbReference type="GO" id="GO:0003677">
    <property type="term" value="F:DNA binding"/>
    <property type="evidence" value="ECO:0007669"/>
    <property type="project" value="InterPro"/>
</dbReference>
<feature type="domain" description="Transposase IS110-like N-terminal" evidence="1">
    <location>
        <begin position="7"/>
        <end position="146"/>
    </location>
</feature>
<evidence type="ECO:0000313" key="4">
    <source>
        <dbReference type="Proteomes" id="UP000249538"/>
    </source>
</evidence>
<dbReference type="NCBIfam" id="NF033542">
    <property type="entry name" value="transpos_IS110"/>
    <property type="match status" value="1"/>
</dbReference>
<evidence type="ECO:0000313" key="3">
    <source>
        <dbReference type="EMBL" id="PZX49991.1"/>
    </source>
</evidence>
<dbReference type="Pfam" id="PF01548">
    <property type="entry name" value="DEDD_Tnp_IS110"/>
    <property type="match status" value="1"/>
</dbReference>
<dbReference type="Pfam" id="PF02371">
    <property type="entry name" value="Transposase_20"/>
    <property type="match status" value="1"/>
</dbReference>
<dbReference type="AlphaFoldDB" id="A0A2W7QPS0"/>
<dbReference type="PANTHER" id="PTHR33055:SF3">
    <property type="entry name" value="PUTATIVE TRANSPOSASE FOR IS117-RELATED"/>
    <property type="match status" value="1"/>
</dbReference>
<evidence type="ECO:0000259" key="2">
    <source>
        <dbReference type="Pfam" id="PF02371"/>
    </source>
</evidence>
<dbReference type="PANTHER" id="PTHR33055">
    <property type="entry name" value="TRANSPOSASE FOR INSERTION SEQUENCE ELEMENT IS1111A"/>
    <property type="match status" value="1"/>
</dbReference>
<feature type="domain" description="Transposase IS116/IS110/IS902 C-terminal" evidence="2">
    <location>
        <begin position="211"/>
        <end position="288"/>
    </location>
</feature>
<dbReference type="RefSeq" id="WP_111467487.1">
    <property type="nucleotide sequence ID" value="NZ_QKZS01000013.1"/>
</dbReference>
<accession>A0A2W7QPS0</accession>
<dbReference type="GO" id="GO:0006313">
    <property type="term" value="P:DNA transposition"/>
    <property type="evidence" value="ECO:0007669"/>
    <property type="project" value="InterPro"/>
</dbReference>
<comment type="caution">
    <text evidence="3">The sequence shown here is derived from an EMBL/GenBank/DDBJ whole genome shotgun (WGS) entry which is preliminary data.</text>
</comment>
<organism evidence="3 4">
    <name type="scientific">Cereibacter changlensis</name>
    <dbReference type="NCBI Taxonomy" id="402884"/>
    <lineage>
        <taxon>Bacteria</taxon>
        <taxon>Pseudomonadati</taxon>
        <taxon>Pseudomonadota</taxon>
        <taxon>Alphaproteobacteria</taxon>
        <taxon>Rhodobacterales</taxon>
        <taxon>Paracoccaceae</taxon>
        <taxon>Cereibacter</taxon>
    </lineage>
</organism>
<proteinExistence type="predicted"/>
<dbReference type="Proteomes" id="UP000249538">
    <property type="component" value="Unassembled WGS sequence"/>
</dbReference>
<evidence type="ECO:0000259" key="1">
    <source>
        <dbReference type="Pfam" id="PF01548"/>
    </source>
</evidence>
<protein>
    <submittedName>
        <fullName evidence="3">Transposase</fullName>
    </submittedName>
</protein>
<sequence length="342" mass="36709">MSEITTVGLDLAKNAFLAHGADASGRAVLRKKLRRDQVLDFFGRLPPCVVAMEACGGAHFWGREIGKLGHEVRLIPPAYVKPFVKRQKNDAADAEAICEAALRPTMRFVPVKSEETQGAAMVFRIRELLIRQRTQAINALRGHLGEFGQVVPKGAANAARLIAIVQDADSGLPADAVATLTVLVAALSHLEAEIGRLDVEIEARAKKNEVARRLMTVPGIGPLIATAIAVLAPPPETFGKARDFAAWLGLTPRQHSTGGKQRLGATTKMGERSPRRLLSIGANSVIIKRHVHASARPGTWLGGMLTRKPPMLVRVALANKMARIVWALMARGGVYKAPAAAV</sequence>
<name>A0A2W7QPS0_9RHOB</name>
<dbReference type="InterPro" id="IPR047650">
    <property type="entry name" value="Transpos_IS110"/>
</dbReference>
<reference evidence="3 4" key="1">
    <citation type="submission" date="2018-06" db="EMBL/GenBank/DDBJ databases">
        <title>Genomic Encyclopedia of Archaeal and Bacterial Type Strains, Phase II (KMG-II): from individual species to whole genera.</title>
        <authorList>
            <person name="Goeker M."/>
        </authorList>
    </citation>
    <scope>NUCLEOTIDE SEQUENCE [LARGE SCALE GENOMIC DNA]</scope>
    <source>
        <strain evidence="3 4">DSM 18774</strain>
    </source>
</reference>
<dbReference type="GO" id="GO:0004803">
    <property type="term" value="F:transposase activity"/>
    <property type="evidence" value="ECO:0007669"/>
    <property type="project" value="InterPro"/>
</dbReference>
<dbReference type="InterPro" id="IPR002525">
    <property type="entry name" value="Transp_IS110-like_N"/>
</dbReference>
<gene>
    <name evidence="3" type="ORF">LX76_03598</name>
</gene>
<dbReference type="InterPro" id="IPR003346">
    <property type="entry name" value="Transposase_20"/>
</dbReference>